<sequence length="81" mass="9086">MPIAGDLISIGAPLRYLSTLAGFFCACRDAVIAAFTRRVLGLTPGRRFAENRFRMPSNRKLRFNIRISTEDEINGTVKRVV</sequence>
<name>A0AAE5WWZ8_9BRAD</name>
<evidence type="ECO:0000313" key="2">
    <source>
        <dbReference type="Proteomes" id="UP000288972"/>
    </source>
</evidence>
<accession>A0AAE5WWZ8</accession>
<protein>
    <submittedName>
        <fullName evidence="1">Uncharacterized protein</fullName>
    </submittedName>
</protein>
<organism evidence="1 2">
    <name type="scientific">Bradyrhizobium guangzhouense</name>
    <dbReference type="NCBI Taxonomy" id="1325095"/>
    <lineage>
        <taxon>Bacteria</taxon>
        <taxon>Pseudomonadati</taxon>
        <taxon>Pseudomonadota</taxon>
        <taxon>Alphaproteobacteria</taxon>
        <taxon>Hyphomicrobiales</taxon>
        <taxon>Nitrobacteraceae</taxon>
        <taxon>Bradyrhizobium</taxon>
    </lineage>
</organism>
<dbReference type="EMBL" id="CP030053">
    <property type="protein sequence ID" value="QAU44450.1"/>
    <property type="molecule type" value="Genomic_DNA"/>
</dbReference>
<evidence type="ECO:0000313" key="1">
    <source>
        <dbReference type="EMBL" id="QAU44450.1"/>
    </source>
</evidence>
<proteinExistence type="predicted"/>
<gene>
    <name evidence="1" type="ORF">XH91_03160</name>
</gene>
<dbReference type="AlphaFoldDB" id="A0AAE5WWZ8"/>
<dbReference type="RefSeq" id="WP_128949232.1">
    <property type="nucleotide sequence ID" value="NZ_CP030053.1"/>
</dbReference>
<reference evidence="1 2" key="1">
    <citation type="submission" date="2018-06" db="EMBL/GenBank/DDBJ databases">
        <title>Comparative genomics of rhizobia nodulating Arachis hypogaea in China.</title>
        <authorList>
            <person name="Li Y."/>
        </authorList>
    </citation>
    <scope>NUCLEOTIDE SEQUENCE [LARGE SCALE GENOMIC DNA]</scope>
    <source>
        <strain evidence="1 2">CCBAU 51670</strain>
    </source>
</reference>
<dbReference type="Proteomes" id="UP000288972">
    <property type="component" value="Chromosome"/>
</dbReference>
<dbReference type="KEGG" id="bgz:XH91_03160"/>